<reference evidence="4" key="1">
    <citation type="journal article" date="2019" name="Int. J. Syst. Evol. Microbiol.">
        <title>The Global Catalogue of Microorganisms (GCM) 10K type strain sequencing project: providing services to taxonomists for standard genome sequencing and annotation.</title>
        <authorList>
            <consortium name="The Broad Institute Genomics Platform"/>
            <consortium name="The Broad Institute Genome Sequencing Center for Infectious Disease"/>
            <person name="Wu L."/>
            <person name="Ma J."/>
        </authorList>
    </citation>
    <scope>NUCLEOTIDE SEQUENCE [LARGE SCALE GENOMIC DNA]</scope>
    <source>
        <strain evidence="4">NBRC 106396</strain>
    </source>
</reference>
<sequence length="337" mass="38123">MKRLALALLAISLILTACGQKQSNKSDGKLHIYTTLYPLQYFTERIGGDHVKTESIIPPGADAHTYEPSTKKMVQLTEGDAFVYNKWGTDEFSSSVADTLKNEDVNVIDAAKGIDYRKEKEDPDAHSDEHDSHSDEKDSHTEEHGEHADDNQETHSEEDHGHKENGLDPHIWLDPVLAQKMSETIKNQLVKLKPSAKKDFEKNYIALKNDLEQLDSSFKNLSSSSNKTFVVSHAAYGYWADRYGLKQMAISGLSPSHEPSQKQVKEIIEYVNKENISYILFEENVNNNVAQSIKKETGADTLTLHNLESLTKDDIENKRDYLSIMKENVRTMEKALQ</sequence>
<name>A0ABW2NTA9_9BACL</name>
<accession>A0ABW2NTA9</accession>
<dbReference type="PROSITE" id="PS51257">
    <property type="entry name" value="PROKAR_LIPOPROTEIN"/>
    <property type="match status" value="1"/>
</dbReference>
<dbReference type="Proteomes" id="UP001596549">
    <property type="component" value="Unassembled WGS sequence"/>
</dbReference>
<dbReference type="PANTHER" id="PTHR42953:SF8">
    <property type="entry name" value="ZINT DOMAIN-CONTAINING PROTEIN"/>
    <property type="match status" value="1"/>
</dbReference>
<feature type="compositionally biased region" description="Basic and acidic residues" evidence="1">
    <location>
        <begin position="114"/>
        <end position="167"/>
    </location>
</feature>
<proteinExistence type="predicted"/>
<dbReference type="SUPFAM" id="SSF53807">
    <property type="entry name" value="Helical backbone' metal receptor"/>
    <property type="match status" value="1"/>
</dbReference>
<dbReference type="RefSeq" id="WP_379750681.1">
    <property type="nucleotide sequence ID" value="NZ_JBHTCP010000050.1"/>
</dbReference>
<feature type="chain" id="PRO_5047147409" evidence="2">
    <location>
        <begin position="18"/>
        <end position="337"/>
    </location>
</feature>
<organism evidence="3 4">
    <name type="scientific">Fictibacillus iocasae</name>
    <dbReference type="NCBI Taxonomy" id="2715437"/>
    <lineage>
        <taxon>Bacteria</taxon>
        <taxon>Bacillati</taxon>
        <taxon>Bacillota</taxon>
        <taxon>Bacilli</taxon>
        <taxon>Bacillales</taxon>
        <taxon>Fictibacillaceae</taxon>
        <taxon>Fictibacillus</taxon>
    </lineage>
</organism>
<evidence type="ECO:0000256" key="1">
    <source>
        <dbReference type="SAM" id="MobiDB-lite"/>
    </source>
</evidence>
<keyword evidence="2" id="KW-0732">Signal</keyword>
<dbReference type="PANTHER" id="PTHR42953">
    <property type="entry name" value="HIGH-AFFINITY ZINC UPTAKE SYSTEM PROTEIN ZNUA-RELATED"/>
    <property type="match status" value="1"/>
</dbReference>
<feature type="signal peptide" evidence="2">
    <location>
        <begin position="1"/>
        <end position="17"/>
    </location>
</feature>
<feature type="region of interest" description="Disordered" evidence="1">
    <location>
        <begin position="114"/>
        <end position="169"/>
    </location>
</feature>
<evidence type="ECO:0000313" key="3">
    <source>
        <dbReference type="EMBL" id="MFC7373092.1"/>
    </source>
</evidence>
<gene>
    <name evidence="3" type="ORF">ACFQPF_15740</name>
</gene>
<evidence type="ECO:0000313" key="4">
    <source>
        <dbReference type="Proteomes" id="UP001596549"/>
    </source>
</evidence>
<dbReference type="Pfam" id="PF01297">
    <property type="entry name" value="ZnuA"/>
    <property type="match status" value="1"/>
</dbReference>
<protein>
    <submittedName>
        <fullName evidence="3">Metal ABC transporter solute-binding protein, Zn/Mn family</fullName>
    </submittedName>
</protein>
<keyword evidence="4" id="KW-1185">Reference proteome</keyword>
<dbReference type="EMBL" id="JBHTCP010000050">
    <property type="protein sequence ID" value="MFC7373092.1"/>
    <property type="molecule type" value="Genomic_DNA"/>
</dbReference>
<dbReference type="Gene3D" id="3.40.50.1980">
    <property type="entry name" value="Nitrogenase molybdenum iron protein domain"/>
    <property type="match status" value="3"/>
</dbReference>
<dbReference type="InterPro" id="IPR006127">
    <property type="entry name" value="ZnuA-like"/>
</dbReference>
<comment type="caution">
    <text evidence="3">The sequence shown here is derived from an EMBL/GenBank/DDBJ whole genome shotgun (WGS) entry which is preliminary data.</text>
</comment>
<dbReference type="InterPro" id="IPR050492">
    <property type="entry name" value="Bact_metal-bind_prot9"/>
</dbReference>
<evidence type="ECO:0000256" key="2">
    <source>
        <dbReference type="SAM" id="SignalP"/>
    </source>
</evidence>